<sequence>MEMPGAAGIELSAHLRSHGGGDELACLGVVIETFKQPVHPLRNFRAAHGRKFSGLGNVRDGQDAGYDFGVDSCSSNPVAEPEKSLGREEEL</sequence>
<name>A0ABQ6AA21_9PROT</name>
<dbReference type="Proteomes" id="UP001156641">
    <property type="component" value="Unassembled WGS sequence"/>
</dbReference>
<evidence type="ECO:0000313" key="2">
    <source>
        <dbReference type="EMBL" id="GLR67083.1"/>
    </source>
</evidence>
<feature type="region of interest" description="Disordered" evidence="1">
    <location>
        <begin position="66"/>
        <end position="91"/>
    </location>
</feature>
<feature type="compositionally biased region" description="Basic and acidic residues" evidence="1">
    <location>
        <begin position="80"/>
        <end position="91"/>
    </location>
</feature>
<evidence type="ECO:0000256" key="1">
    <source>
        <dbReference type="SAM" id="MobiDB-lite"/>
    </source>
</evidence>
<proteinExistence type="predicted"/>
<dbReference type="EMBL" id="BSOS01000052">
    <property type="protein sequence ID" value="GLR67083.1"/>
    <property type="molecule type" value="Genomic_DNA"/>
</dbReference>
<accession>A0ABQ6AA21</accession>
<gene>
    <name evidence="2" type="ORF">GCM10010909_17640</name>
</gene>
<keyword evidence="3" id="KW-1185">Reference proteome</keyword>
<reference evidence="3" key="1">
    <citation type="journal article" date="2019" name="Int. J. Syst. Evol. Microbiol.">
        <title>The Global Catalogue of Microorganisms (GCM) 10K type strain sequencing project: providing services to taxonomists for standard genome sequencing and annotation.</title>
        <authorList>
            <consortium name="The Broad Institute Genomics Platform"/>
            <consortium name="The Broad Institute Genome Sequencing Center for Infectious Disease"/>
            <person name="Wu L."/>
            <person name="Ma J."/>
        </authorList>
    </citation>
    <scope>NUCLEOTIDE SEQUENCE [LARGE SCALE GENOMIC DNA]</scope>
    <source>
        <strain evidence="3">NBRC 112502</strain>
    </source>
</reference>
<protein>
    <submittedName>
        <fullName evidence="2">Uncharacterized protein</fullName>
    </submittedName>
</protein>
<comment type="caution">
    <text evidence="2">The sequence shown here is derived from an EMBL/GenBank/DDBJ whole genome shotgun (WGS) entry which is preliminary data.</text>
</comment>
<organism evidence="2 3">
    <name type="scientific">Acidocella aquatica</name>
    <dbReference type="NCBI Taxonomy" id="1922313"/>
    <lineage>
        <taxon>Bacteria</taxon>
        <taxon>Pseudomonadati</taxon>
        <taxon>Pseudomonadota</taxon>
        <taxon>Alphaproteobacteria</taxon>
        <taxon>Acetobacterales</taxon>
        <taxon>Acidocellaceae</taxon>
        <taxon>Acidocella</taxon>
    </lineage>
</organism>
<evidence type="ECO:0000313" key="3">
    <source>
        <dbReference type="Proteomes" id="UP001156641"/>
    </source>
</evidence>